<comment type="caution">
    <text evidence="3">The sequence shown here is derived from an EMBL/GenBank/DDBJ whole genome shotgun (WGS) entry which is preliminary data.</text>
</comment>
<dbReference type="Proteomes" id="UP000187429">
    <property type="component" value="Unassembled WGS sequence"/>
</dbReference>
<sequence length="1038" mass="118232">MSSEKTTNTKSGTKQSNPGKLSASENDHSSGSQGIDSMMQAFSSNSGLHNENSFSRLSNQYIQHLIPNVGQTNLFSGKGVDEFIELYELITSGLKDERKVKLFTRYCEPCMIDEIKWSDEYESGNWREFCEMLRNRYKKKKKLDPFLEINKLVSGGINLENAEIFLQNFNFLTSKLIKDEYITVRQKTDFLLKSLPSSLVEKLSSDLVINGEFKPYSDLVTVISDHFNTEKRMANYITNRSKITYFDKIKENENDKSKIEEAENKPLNAEKPTTEKETNTEILSLIKQMGSMVLTIKNSIDGANLQNKAVSKYGERTIKCIYCDGEHSKRDCAELTEDIAKGLVKLDQNKNVLLANGEPLKPNYGNGGMKINVISDSKSVKTNLICVKDDLKDECPEKFSNESMVYKSETNEVGQYNLIYEDEFTEIMSFASKRKLEDVTLYERVNKQKFITEETEKSEKDKIETENIFFENPPYQMKAKIVNTGLQESVLKKCKESLITLSLEEVASVSPLIRKSLNDNFRIKKEIKVDNINSKEDDDPKSNWKKKYLSVGSGKKIGTVQGVRMLLMFDEGSEVNIMSEAVYKGLKSLNRAKIDESIQWKMRDANAGSSDLLGVVKDVEIEIDGIKVKNHVFVSDKIEAAMILGRPWEVKSRVSKENRKDGSLWYTIIDECTNNTSTFCVSTSEDSRRFEDKPELEKMPFDVGIYGIETIKSISDWGYEPSVMTRYKAAKDKIKPALVQLEEKESPKLQIKDMKSISNKTRLTECRIAKIIVGEGNLSIEEQSLFIREIKECDKAFAFKSDEMGILRDEVEKPVIVETIEHVPWQVKPFPIPKGIFHEVKDILKEKILSGILEPTNGPYSNNWFCIKKKTGGYRFIQDVRNVNAVTKKNAAKPPLVDAFAEDFSCCKIYTTFDLMSGYDQISLDESSRDLFSLQTPLGLLRMTRLPQGWTNSVQVFQRLMTKVFIKHIPEILGIFVDDGCIKGVREGGEEEIYPGIRRYVYEHIQDVKEVLTTMIQAGMLVVSRATLSMNVNADILR</sequence>
<protein>
    <recommendedName>
        <fullName evidence="2">Reverse transcriptase domain-containing protein</fullName>
    </recommendedName>
</protein>
<dbReference type="InterPro" id="IPR000477">
    <property type="entry name" value="RT_dom"/>
</dbReference>
<feature type="domain" description="Reverse transcriptase" evidence="2">
    <location>
        <begin position="867"/>
        <end position="1020"/>
    </location>
</feature>
<dbReference type="InterPro" id="IPR043128">
    <property type="entry name" value="Rev_trsase/Diguanyl_cyclase"/>
</dbReference>
<feature type="compositionally biased region" description="Basic and acidic residues" evidence="1">
    <location>
        <begin position="255"/>
        <end position="264"/>
    </location>
</feature>
<dbReference type="AlphaFoldDB" id="A0A1R1YHW2"/>
<evidence type="ECO:0000256" key="1">
    <source>
        <dbReference type="SAM" id="MobiDB-lite"/>
    </source>
</evidence>
<evidence type="ECO:0000313" key="3">
    <source>
        <dbReference type="EMBL" id="OMJ26508.1"/>
    </source>
</evidence>
<dbReference type="InterPro" id="IPR051320">
    <property type="entry name" value="Viral_Replic_Matur_Polypro"/>
</dbReference>
<accession>A0A1R1YHW2</accession>
<gene>
    <name evidence="3" type="ORF">AYI69_g3982</name>
</gene>
<feature type="compositionally biased region" description="Polar residues" evidence="1">
    <location>
        <begin position="29"/>
        <end position="38"/>
    </location>
</feature>
<feature type="region of interest" description="Disordered" evidence="1">
    <location>
        <begin position="255"/>
        <end position="276"/>
    </location>
</feature>
<dbReference type="CDD" id="cd01647">
    <property type="entry name" value="RT_LTR"/>
    <property type="match status" value="1"/>
</dbReference>
<keyword evidence="4" id="KW-1185">Reference proteome</keyword>
<name>A0A1R1YHW2_9FUNG</name>
<feature type="region of interest" description="Disordered" evidence="1">
    <location>
        <begin position="1"/>
        <end position="38"/>
    </location>
</feature>
<dbReference type="PANTHER" id="PTHR33064:SF37">
    <property type="entry name" value="RIBONUCLEASE H"/>
    <property type="match status" value="1"/>
</dbReference>
<dbReference type="InterPro" id="IPR021109">
    <property type="entry name" value="Peptidase_aspartic_dom_sf"/>
</dbReference>
<dbReference type="Gene3D" id="3.30.70.270">
    <property type="match status" value="1"/>
</dbReference>
<dbReference type="CDD" id="cd00303">
    <property type="entry name" value="retropepsin_like"/>
    <property type="match status" value="1"/>
</dbReference>
<reference evidence="4" key="1">
    <citation type="submission" date="2017-01" db="EMBL/GenBank/DDBJ databases">
        <authorList>
            <person name="Wang Y."/>
            <person name="White M."/>
            <person name="Kvist S."/>
            <person name="Moncalvo J.-M."/>
        </authorList>
    </citation>
    <scope>NUCLEOTIDE SEQUENCE [LARGE SCALE GENOMIC DNA]</scope>
    <source>
        <strain evidence="4">ID-206-W2</strain>
    </source>
</reference>
<dbReference type="Pfam" id="PF00078">
    <property type="entry name" value="RVT_1"/>
    <property type="match status" value="1"/>
</dbReference>
<dbReference type="OrthoDB" id="5599163at2759"/>
<dbReference type="Gene3D" id="3.10.10.10">
    <property type="entry name" value="HIV Type 1 Reverse Transcriptase, subunit A, domain 1"/>
    <property type="match status" value="1"/>
</dbReference>
<dbReference type="PANTHER" id="PTHR33064">
    <property type="entry name" value="POL PROTEIN"/>
    <property type="match status" value="1"/>
</dbReference>
<dbReference type="Gene3D" id="2.40.70.10">
    <property type="entry name" value="Acid Proteases"/>
    <property type="match status" value="1"/>
</dbReference>
<evidence type="ECO:0000313" key="4">
    <source>
        <dbReference type="Proteomes" id="UP000187429"/>
    </source>
</evidence>
<feature type="compositionally biased region" description="Polar residues" evidence="1">
    <location>
        <begin position="1"/>
        <end position="19"/>
    </location>
</feature>
<dbReference type="EMBL" id="LSSM01001458">
    <property type="protein sequence ID" value="OMJ26508.1"/>
    <property type="molecule type" value="Genomic_DNA"/>
</dbReference>
<organism evidence="3 4">
    <name type="scientific">Smittium culicis</name>
    <dbReference type="NCBI Taxonomy" id="133412"/>
    <lineage>
        <taxon>Eukaryota</taxon>
        <taxon>Fungi</taxon>
        <taxon>Fungi incertae sedis</taxon>
        <taxon>Zoopagomycota</taxon>
        <taxon>Kickxellomycotina</taxon>
        <taxon>Harpellomycetes</taxon>
        <taxon>Harpellales</taxon>
        <taxon>Legeriomycetaceae</taxon>
        <taxon>Smittium</taxon>
    </lineage>
</organism>
<proteinExistence type="predicted"/>
<dbReference type="InterPro" id="IPR043502">
    <property type="entry name" value="DNA/RNA_pol_sf"/>
</dbReference>
<evidence type="ECO:0000259" key="2">
    <source>
        <dbReference type="Pfam" id="PF00078"/>
    </source>
</evidence>
<dbReference type="SUPFAM" id="SSF56672">
    <property type="entry name" value="DNA/RNA polymerases"/>
    <property type="match status" value="1"/>
</dbReference>